<comment type="similarity">
    <text evidence="1">Belongs to the aspartate/glutamate racemases family.</text>
</comment>
<dbReference type="SUPFAM" id="SSF53681">
    <property type="entry name" value="Aspartate/glutamate racemase"/>
    <property type="match status" value="2"/>
</dbReference>
<sequence>MTAPQGRTLVGVVGGVGPLATAYFLARVVRLTDAATDQEHVDLVVHQRASIPDRTAFLLGRSSEDPGPVMAACAQDLVRLGARAVVLPCNTAEPFLPQVEAVAGVPVLGIVRATVEAAVRRVPGLQRVGVLATDGTVAARTYHDELARAGLETVVPGAEDQATVMSVIYDQVKAGLPGDAGALAAVADRLVGAGAGCVLLACTELSVLHDELLGLTDHVVVDSVDSLALATVLRAGARPAA</sequence>
<proteinExistence type="inferred from homology"/>
<reference evidence="4" key="1">
    <citation type="journal article" date="2019" name="Int. J. Syst. Evol. Microbiol.">
        <title>The Global Catalogue of Microorganisms (GCM) 10K type strain sequencing project: providing services to taxonomists for standard genome sequencing and annotation.</title>
        <authorList>
            <consortium name="The Broad Institute Genomics Platform"/>
            <consortium name="The Broad Institute Genome Sequencing Center for Infectious Disease"/>
            <person name="Wu L."/>
            <person name="Ma J."/>
        </authorList>
    </citation>
    <scope>NUCLEOTIDE SEQUENCE [LARGE SCALE GENOMIC DNA]</scope>
    <source>
        <strain evidence="4">NCAIM B.02333</strain>
    </source>
</reference>
<protein>
    <submittedName>
        <fullName evidence="3">Aspartate/glutamate racemase family protein</fullName>
    </submittedName>
</protein>
<dbReference type="Proteomes" id="UP001595685">
    <property type="component" value="Unassembled WGS sequence"/>
</dbReference>
<dbReference type="RefSeq" id="WP_340291748.1">
    <property type="nucleotide sequence ID" value="NZ_JBBEOI010000048.1"/>
</dbReference>
<keyword evidence="2" id="KW-0413">Isomerase</keyword>
<evidence type="ECO:0000256" key="1">
    <source>
        <dbReference type="ARBA" id="ARBA00007847"/>
    </source>
</evidence>
<dbReference type="PANTHER" id="PTHR21198:SF7">
    <property type="entry name" value="ASPARTATE-GLUTAMATE RACEMASE FAMILY"/>
    <property type="match status" value="1"/>
</dbReference>
<dbReference type="NCBIfam" id="TIGR00035">
    <property type="entry name" value="asp_race"/>
    <property type="match status" value="1"/>
</dbReference>
<gene>
    <name evidence="3" type="ORF">ACFOLH_14770</name>
</gene>
<dbReference type="PANTHER" id="PTHR21198">
    <property type="entry name" value="GLUTAMATE RACEMASE"/>
    <property type="match status" value="1"/>
</dbReference>
<organism evidence="3 4">
    <name type="scientific">Aquipuribacter hungaricus</name>
    <dbReference type="NCBI Taxonomy" id="545624"/>
    <lineage>
        <taxon>Bacteria</taxon>
        <taxon>Bacillati</taxon>
        <taxon>Actinomycetota</taxon>
        <taxon>Actinomycetes</taxon>
        <taxon>Micrococcales</taxon>
        <taxon>Intrasporangiaceae</taxon>
        <taxon>Aquipuribacter</taxon>
    </lineage>
</organism>
<dbReference type="InterPro" id="IPR001920">
    <property type="entry name" value="Asp/Glu_race"/>
</dbReference>
<evidence type="ECO:0000313" key="3">
    <source>
        <dbReference type="EMBL" id="MFC3689611.1"/>
    </source>
</evidence>
<accession>A0ABV7WM05</accession>
<dbReference type="Pfam" id="PF01177">
    <property type="entry name" value="Asp_Glu_race"/>
    <property type="match status" value="1"/>
</dbReference>
<dbReference type="InterPro" id="IPR004380">
    <property type="entry name" value="Asp_race"/>
</dbReference>
<comment type="caution">
    <text evidence="3">The sequence shown here is derived from an EMBL/GenBank/DDBJ whole genome shotgun (WGS) entry which is preliminary data.</text>
</comment>
<dbReference type="EMBL" id="JBHRWW010000011">
    <property type="protein sequence ID" value="MFC3689611.1"/>
    <property type="molecule type" value="Genomic_DNA"/>
</dbReference>
<dbReference type="InterPro" id="IPR015942">
    <property type="entry name" value="Asp/Glu/hydantoin_racemase"/>
</dbReference>
<keyword evidence="4" id="KW-1185">Reference proteome</keyword>
<name>A0ABV7WM05_9MICO</name>
<dbReference type="Gene3D" id="3.40.50.1860">
    <property type="match status" value="2"/>
</dbReference>
<evidence type="ECO:0000313" key="4">
    <source>
        <dbReference type="Proteomes" id="UP001595685"/>
    </source>
</evidence>
<evidence type="ECO:0000256" key="2">
    <source>
        <dbReference type="ARBA" id="ARBA00023235"/>
    </source>
</evidence>